<keyword evidence="4" id="KW-1185">Reference proteome</keyword>
<dbReference type="Gene3D" id="1.10.1410.10">
    <property type="match status" value="1"/>
</dbReference>
<gene>
    <name evidence="3" type="ORF">KC19_12G085500</name>
</gene>
<dbReference type="Gene3D" id="3.30.460.10">
    <property type="entry name" value="Beta Polymerase, domain 2"/>
    <property type="match status" value="1"/>
</dbReference>
<dbReference type="Pfam" id="PF22600">
    <property type="entry name" value="MTPAP-like_central"/>
    <property type="match status" value="1"/>
</dbReference>
<dbReference type="InterPro" id="IPR054708">
    <property type="entry name" value="MTPAP-like_central"/>
</dbReference>
<comment type="caution">
    <text evidence="3">The sequence shown here is derived from an EMBL/GenBank/DDBJ whole genome shotgun (WGS) entry which is preliminary data.</text>
</comment>
<reference evidence="3" key="1">
    <citation type="submission" date="2020-06" db="EMBL/GenBank/DDBJ databases">
        <title>WGS assembly of Ceratodon purpureus strain R40.</title>
        <authorList>
            <person name="Carey S.B."/>
            <person name="Jenkins J."/>
            <person name="Shu S."/>
            <person name="Lovell J.T."/>
            <person name="Sreedasyam A."/>
            <person name="Maumus F."/>
            <person name="Tiley G.P."/>
            <person name="Fernandez-Pozo N."/>
            <person name="Barry K."/>
            <person name="Chen C."/>
            <person name="Wang M."/>
            <person name="Lipzen A."/>
            <person name="Daum C."/>
            <person name="Saski C.A."/>
            <person name="Payton A.C."/>
            <person name="Mcbreen J.C."/>
            <person name="Conrad R.E."/>
            <person name="Kollar L.M."/>
            <person name="Olsson S."/>
            <person name="Huttunen S."/>
            <person name="Landis J.B."/>
            <person name="Wickett N.J."/>
            <person name="Johnson M.G."/>
            <person name="Rensing S.A."/>
            <person name="Grimwood J."/>
            <person name="Schmutz J."/>
            <person name="Mcdaniel S.F."/>
        </authorList>
    </citation>
    <scope>NUCLEOTIDE SEQUENCE</scope>
    <source>
        <strain evidence="3">R40</strain>
    </source>
</reference>
<dbReference type="AlphaFoldDB" id="A0A8T0G506"/>
<dbReference type="PANTHER" id="PTHR12271:SF134">
    <property type="entry name" value="NUCLEOTIDYLTRANSFERASE FAMILY PROTEIN"/>
    <property type="match status" value="1"/>
</dbReference>
<dbReference type="Proteomes" id="UP000822688">
    <property type="component" value="Chromosome 12"/>
</dbReference>
<dbReference type="GO" id="GO:0016779">
    <property type="term" value="F:nucleotidyltransferase activity"/>
    <property type="evidence" value="ECO:0007669"/>
    <property type="project" value="TreeGrafter"/>
</dbReference>
<dbReference type="GO" id="GO:0031123">
    <property type="term" value="P:RNA 3'-end processing"/>
    <property type="evidence" value="ECO:0007669"/>
    <property type="project" value="TreeGrafter"/>
</dbReference>
<dbReference type="CDD" id="cd05402">
    <property type="entry name" value="NT_PAP_TUTase"/>
    <property type="match status" value="1"/>
</dbReference>
<evidence type="ECO:0000259" key="2">
    <source>
        <dbReference type="Pfam" id="PF22600"/>
    </source>
</evidence>
<evidence type="ECO:0000313" key="3">
    <source>
        <dbReference type="EMBL" id="KAG0554366.1"/>
    </source>
</evidence>
<dbReference type="SUPFAM" id="SSF81631">
    <property type="entry name" value="PAP/OAS1 substrate-binding domain"/>
    <property type="match status" value="1"/>
</dbReference>
<name>A0A8T0G506_CERPU</name>
<sequence length="660" mass="74318">MAVYQHVEVARAIQAGAMTAQGEDEKEGFVEEGHLDSGQEGEDDGAEGYFVPECRIVVPPPSHVMFERALQFETQREDMLQWDPESKRLVDRMLIDVYVGLQPTKEQQDARRSVIQFVDTFVKQRIHGSHIAVFGSYVMDLYTGSSDLDLSLNVGYSQMERSRADKIAILRKLTRALYSLHNGRNGTSRHTVRKIEPVMRAAVPVVKFMEGYTNIECDISMENKDGVLKSELIGIFTQIDPRYRQLCFLLKAWAKNYNVNDSKKGTLNSLSICLLAAFHLQTRSPAILPSFSTLLEGLVLRETEKCIAAVKERVALHTKNCFGRDNKETLSELFGSFFIKFIAVESLWEQGLCASVFEGKWISKVWPKNHLGCMSVEDFAERSQNCARAVREKEFDIIHQSFRDTISLLNLSMGSSSQILEIKHTLFGFKSLKRTSEEPLIRPVEKHLKVTNGWTNSAFSNSASFAGPDLNGYPMVGGPYGVVHPGHAVYSNHNQNLHNISRQQAPPLQSYQHYPEWAAGRGIISSIPGAQPPHFADSPGHDQMRPRMNSQPFQAQQIHQSQMGYPAYNTQSPLRSFNYQAARDMGPGISDRGMLGPGNANMVGPLLYQPYQARPHPGAMYFPPPDNRMNLPPQRQSPHWSYNQSPAQGDHASYLRRSNR</sequence>
<dbReference type="SUPFAM" id="SSF81301">
    <property type="entry name" value="Nucleotidyltransferase"/>
    <property type="match status" value="1"/>
</dbReference>
<feature type="domain" description="Poly(A) RNA polymerase mitochondrial-like central palm" evidence="2">
    <location>
        <begin position="92"/>
        <end position="238"/>
    </location>
</feature>
<proteinExistence type="predicted"/>
<protein>
    <recommendedName>
        <fullName evidence="2">Poly(A) RNA polymerase mitochondrial-like central palm domain-containing protein</fullName>
    </recommendedName>
</protein>
<feature type="compositionally biased region" description="Polar residues" evidence="1">
    <location>
        <begin position="633"/>
        <end position="647"/>
    </location>
</feature>
<evidence type="ECO:0000313" key="4">
    <source>
        <dbReference type="Proteomes" id="UP000822688"/>
    </source>
</evidence>
<organism evidence="3 4">
    <name type="scientific">Ceratodon purpureus</name>
    <name type="common">Fire moss</name>
    <name type="synonym">Dicranum purpureum</name>
    <dbReference type="NCBI Taxonomy" id="3225"/>
    <lineage>
        <taxon>Eukaryota</taxon>
        <taxon>Viridiplantae</taxon>
        <taxon>Streptophyta</taxon>
        <taxon>Embryophyta</taxon>
        <taxon>Bryophyta</taxon>
        <taxon>Bryophytina</taxon>
        <taxon>Bryopsida</taxon>
        <taxon>Dicranidae</taxon>
        <taxon>Pseudoditrichales</taxon>
        <taxon>Ditrichaceae</taxon>
        <taxon>Ceratodon</taxon>
    </lineage>
</organism>
<accession>A0A8T0G506</accession>
<evidence type="ECO:0000256" key="1">
    <source>
        <dbReference type="SAM" id="MobiDB-lite"/>
    </source>
</evidence>
<dbReference type="PANTHER" id="PTHR12271">
    <property type="entry name" value="POLY A POLYMERASE CID PAP -RELATED"/>
    <property type="match status" value="1"/>
</dbReference>
<dbReference type="InterPro" id="IPR043519">
    <property type="entry name" value="NT_sf"/>
</dbReference>
<feature type="region of interest" description="Disordered" evidence="1">
    <location>
        <begin position="624"/>
        <end position="660"/>
    </location>
</feature>
<dbReference type="EMBL" id="CM026433">
    <property type="protein sequence ID" value="KAG0554366.1"/>
    <property type="molecule type" value="Genomic_DNA"/>
</dbReference>